<feature type="transmembrane region" description="Helical" evidence="10">
    <location>
        <begin position="396"/>
        <end position="415"/>
    </location>
</feature>
<keyword evidence="3" id="KW-0716">Sensory transduction</keyword>
<keyword evidence="6 10" id="KW-1133">Transmembrane helix</keyword>
<evidence type="ECO:0000256" key="4">
    <source>
        <dbReference type="ARBA" id="ARBA00022692"/>
    </source>
</evidence>
<keyword evidence="9" id="KW-0807">Transducer</keyword>
<dbReference type="RefSeq" id="XP_033361962.1">
    <property type="nucleotide sequence ID" value="XM_033506071.1"/>
</dbReference>
<dbReference type="InterPro" id="IPR004117">
    <property type="entry name" value="7tm6_olfct_rcpt"/>
</dbReference>
<dbReference type="Pfam" id="PF02949">
    <property type="entry name" value="7tm_6"/>
    <property type="match status" value="2"/>
</dbReference>
<feature type="transmembrane region" description="Helical" evidence="10">
    <location>
        <begin position="38"/>
        <end position="55"/>
    </location>
</feature>
<dbReference type="GO" id="GO:0004984">
    <property type="term" value="F:olfactory receptor activity"/>
    <property type="evidence" value="ECO:0007669"/>
    <property type="project" value="InterPro"/>
</dbReference>
<dbReference type="PANTHER" id="PTHR21137">
    <property type="entry name" value="ODORANT RECEPTOR"/>
    <property type="match status" value="1"/>
</dbReference>
<keyword evidence="2" id="KW-1003">Cell membrane</keyword>
<dbReference type="AlphaFoldDB" id="A0A6J3L9F8"/>
<keyword evidence="8" id="KW-0675">Receptor</keyword>
<reference evidence="12" key="1">
    <citation type="submission" date="2025-08" db="UniProtKB">
        <authorList>
            <consortium name="RefSeq"/>
        </authorList>
    </citation>
    <scope>IDENTIFICATION</scope>
    <source>
        <tissue evidence="12">Muscle</tissue>
    </source>
</reference>
<comment type="subcellular location">
    <subcellularLocation>
        <location evidence="1">Cell membrane</location>
        <topology evidence="1">Multi-pass membrane protein</topology>
    </subcellularLocation>
</comment>
<evidence type="ECO:0000256" key="5">
    <source>
        <dbReference type="ARBA" id="ARBA00022725"/>
    </source>
</evidence>
<feature type="transmembrane region" description="Helical" evidence="10">
    <location>
        <begin position="264"/>
        <end position="285"/>
    </location>
</feature>
<dbReference type="GO" id="GO:0005886">
    <property type="term" value="C:plasma membrane"/>
    <property type="evidence" value="ECO:0007669"/>
    <property type="project" value="UniProtKB-SubCell"/>
</dbReference>
<feature type="transmembrane region" description="Helical" evidence="10">
    <location>
        <begin position="297"/>
        <end position="318"/>
    </location>
</feature>
<feature type="transmembrane region" description="Helical" evidence="10">
    <location>
        <begin position="364"/>
        <end position="390"/>
    </location>
</feature>
<feature type="transmembrane region" description="Helical" evidence="10">
    <location>
        <begin position="427"/>
        <end position="447"/>
    </location>
</feature>
<dbReference type="GeneID" id="117240171"/>
<dbReference type="KEGG" id="bvk:117240171"/>
<feature type="transmembrane region" description="Helical" evidence="10">
    <location>
        <begin position="479"/>
        <end position="502"/>
    </location>
</feature>
<accession>A0A6J3L9F8</accession>
<evidence type="ECO:0000256" key="8">
    <source>
        <dbReference type="ARBA" id="ARBA00023170"/>
    </source>
</evidence>
<evidence type="ECO:0000256" key="6">
    <source>
        <dbReference type="ARBA" id="ARBA00022989"/>
    </source>
</evidence>
<evidence type="ECO:0000256" key="1">
    <source>
        <dbReference type="ARBA" id="ARBA00004651"/>
    </source>
</evidence>
<name>A0A6J3L9F8_9HYME</name>
<evidence type="ECO:0000313" key="11">
    <source>
        <dbReference type="Proteomes" id="UP000504631"/>
    </source>
</evidence>
<dbReference type="GO" id="GO:0005549">
    <property type="term" value="F:odorant binding"/>
    <property type="evidence" value="ECO:0007669"/>
    <property type="project" value="InterPro"/>
</dbReference>
<evidence type="ECO:0000256" key="2">
    <source>
        <dbReference type="ARBA" id="ARBA00022475"/>
    </source>
</evidence>
<evidence type="ECO:0000313" key="12">
    <source>
        <dbReference type="RefSeq" id="XP_033361962.1"/>
    </source>
</evidence>
<feature type="transmembrane region" description="Helical" evidence="10">
    <location>
        <begin position="127"/>
        <end position="145"/>
    </location>
</feature>
<protein>
    <submittedName>
        <fullName evidence="12">Odorant receptor 13a-like</fullName>
    </submittedName>
</protein>
<dbReference type="Proteomes" id="UP000504631">
    <property type="component" value="Unplaced"/>
</dbReference>
<dbReference type="PANTHER" id="PTHR21137:SF35">
    <property type="entry name" value="ODORANT RECEPTOR 19A-RELATED"/>
    <property type="match status" value="1"/>
</dbReference>
<evidence type="ECO:0000256" key="7">
    <source>
        <dbReference type="ARBA" id="ARBA00023136"/>
    </source>
</evidence>
<feature type="transmembrane region" description="Helical" evidence="10">
    <location>
        <begin position="67"/>
        <end position="90"/>
    </location>
</feature>
<keyword evidence="5" id="KW-0552">Olfaction</keyword>
<keyword evidence="4 10" id="KW-0812">Transmembrane</keyword>
<keyword evidence="11" id="KW-1185">Reference proteome</keyword>
<evidence type="ECO:0000256" key="3">
    <source>
        <dbReference type="ARBA" id="ARBA00022606"/>
    </source>
</evidence>
<sequence length="750" mass="86294">MPAERYTDMSIKMSEFLLKITGLSRTTNSAEEIRRKLTIVYTIVALVYGVYVNVVDISHSMDNLDHCIFLASNTLNIVLAMFKLSVINFYKTEFSDMIVYAQKHFWHFNYDDNDKILFEECGRFCKLWTVFLFFVTQTALSFYAITPISANIGNNNSERLLPFKMWVNLPLTVSPYYEIMFALELLAVQQIGASYICPDNFLCVLNLHVVYQFRMLQNTLVNLWSNIDERTDIVEYSNECYVMLKKCIRKHQSLIEFSAKLDDIYTLPILSHMVIFSVLMCFDTYEVILADVSPGTRLIFFFHMIGSFTHIIFFTYICNGLVEESTNISTASYSGWWMILPMTETGRKIRKDTRIMIMKSMRPCYLSAGGFFPVTLETSTALISSTMSYFTLMRESSIKAAAEYFLMKIVGLWLAANRNEQRRRDFALIYTVGALFISICIAIRDIYHTWGNFSKNFWRPYYDPQEILVVADCKRICNIFIILMIFCTQGTCAGYMVTPLIANIGRNESDRILPFNLWVDFPVGTSPYFEILFTIQILCVYHVGVCYICFDNLLCIVNLHVASQFRILQHRLRSIDNATKNQIEEYESDARLSYYSNMCCTKLRNCVQQHQMLIEYCKKLENIFTLIVLAQVDTPTSKKASLVLNLCGVLCQLLMFTYSCDDLMRQSVNVGNASFSGPWPILPMNEAGATVRKNLLVIIMRSHKVCCITAGKFFPVSLQTFTGVIEFVVLSTAMSYFTLLRNTSLDATNS</sequence>
<keyword evidence="7 10" id="KW-0472">Membrane</keyword>
<dbReference type="GO" id="GO:0007165">
    <property type="term" value="P:signal transduction"/>
    <property type="evidence" value="ECO:0007669"/>
    <property type="project" value="UniProtKB-KW"/>
</dbReference>
<evidence type="ECO:0000256" key="10">
    <source>
        <dbReference type="SAM" id="Phobius"/>
    </source>
</evidence>
<organism evidence="11 12">
    <name type="scientific">Bombus vosnesenskii</name>
    <dbReference type="NCBI Taxonomy" id="207650"/>
    <lineage>
        <taxon>Eukaryota</taxon>
        <taxon>Metazoa</taxon>
        <taxon>Ecdysozoa</taxon>
        <taxon>Arthropoda</taxon>
        <taxon>Hexapoda</taxon>
        <taxon>Insecta</taxon>
        <taxon>Pterygota</taxon>
        <taxon>Neoptera</taxon>
        <taxon>Endopterygota</taxon>
        <taxon>Hymenoptera</taxon>
        <taxon>Apocrita</taxon>
        <taxon>Aculeata</taxon>
        <taxon>Apoidea</taxon>
        <taxon>Anthophila</taxon>
        <taxon>Apidae</taxon>
        <taxon>Bombus</taxon>
        <taxon>Pyrobombus</taxon>
    </lineage>
</organism>
<evidence type="ECO:0000256" key="9">
    <source>
        <dbReference type="ARBA" id="ARBA00023224"/>
    </source>
</evidence>
<proteinExistence type="predicted"/>
<gene>
    <name evidence="12" type="primary">LOC117240171</name>
</gene>